<dbReference type="Proteomes" id="UP000000378">
    <property type="component" value="Chromosome"/>
</dbReference>
<gene>
    <name evidence="5" type="primary">pyrR</name>
    <name evidence="7" type="ordered locus">Slip_0837</name>
</gene>
<keyword evidence="8" id="KW-1185">Reference proteome</keyword>
<dbReference type="FunFam" id="3.40.50.2020:FF:000020">
    <property type="entry name" value="Bifunctional protein PyrR"/>
    <property type="match status" value="1"/>
</dbReference>
<dbReference type="InterPro" id="IPR000836">
    <property type="entry name" value="PRTase_dom"/>
</dbReference>
<dbReference type="PANTHER" id="PTHR11608">
    <property type="entry name" value="BIFUNCTIONAL PROTEIN PYRR"/>
    <property type="match status" value="1"/>
</dbReference>
<dbReference type="RefSeq" id="WP_013175019.1">
    <property type="nucleotide sequence ID" value="NC_014220.1"/>
</dbReference>
<dbReference type="NCBIfam" id="NF003548">
    <property type="entry name" value="PRK05205.1-4"/>
    <property type="match status" value="1"/>
</dbReference>
<dbReference type="GO" id="GO:0006353">
    <property type="term" value="P:DNA-templated transcription termination"/>
    <property type="evidence" value="ECO:0007669"/>
    <property type="project" value="UniProtKB-UniRule"/>
</dbReference>
<evidence type="ECO:0000256" key="3">
    <source>
        <dbReference type="ARBA" id="ARBA00023015"/>
    </source>
</evidence>
<dbReference type="EMBL" id="CP002048">
    <property type="protein sequence ID" value="ADI01617.1"/>
    <property type="molecule type" value="Genomic_DNA"/>
</dbReference>
<comment type="catalytic activity">
    <reaction evidence="5">
        <text>UMP + diphosphate = 5-phospho-alpha-D-ribose 1-diphosphate + uracil</text>
        <dbReference type="Rhea" id="RHEA:13017"/>
        <dbReference type="ChEBI" id="CHEBI:17568"/>
        <dbReference type="ChEBI" id="CHEBI:33019"/>
        <dbReference type="ChEBI" id="CHEBI:57865"/>
        <dbReference type="ChEBI" id="CHEBI:58017"/>
        <dbReference type="EC" id="2.4.2.9"/>
    </reaction>
</comment>
<dbReference type="HOGENOM" id="CLU_094234_2_1_9"/>
<dbReference type="NCBIfam" id="NF003549">
    <property type="entry name" value="PRK05205.1-5"/>
    <property type="match status" value="1"/>
</dbReference>
<comment type="similarity">
    <text evidence="1 5">Belongs to the purine/pyrimidine phosphoribosyltransferase family. PyrR subfamily.</text>
</comment>
<reference evidence="8" key="1">
    <citation type="journal article" date="2010" name="Stand. Genomic Sci.">
        <title>Complete genome sequence of Syntrophothermus lipocalidus type strain (TGB-C1T).</title>
        <authorList>
            <consortium name="US DOE Joint Genome Institute (JGI-PGF)"/>
            <person name="Djao O."/>
            <person name="Zhang X."/>
            <person name="Lucas S."/>
            <person name="Lapidus A."/>
            <person name="Glavina Del Rio T."/>
            <person name="Nolan M."/>
            <person name="Tice H."/>
            <person name="Cheng J."/>
            <person name="Han C."/>
            <person name="Tapia R."/>
            <person name="Goodwin L."/>
            <person name="Pitluck S."/>
            <person name="Liolios K."/>
            <person name="Ivanova N."/>
            <person name="Mavromatis K."/>
            <person name="Mikhailova N."/>
            <person name="Ovchinnikova G."/>
            <person name="Pati A."/>
            <person name="Brambilla E."/>
            <person name="Chen A."/>
            <person name="Palaniappan K."/>
            <person name="Land M."/>
            <person name="Hauser L."/>
            <person name="Chang Y."/>
            <person name="Jeffries C."/>
            <person name="Rohde M."/>
            <person name="Sikorski J."/>
            <person name="Spring S."/>
            <person name="Goker M."/>
            <person name="Detter J."/>
            <person name="Woyke T."/>
            <person name="Bristow J."/>
            <person name="Eisen J."/>
            <person name="Markowitz V."/>
            <person name="Hugenholtz P."/>
            <person name="Kyrpides N."/>
            <person name="Klenk H."/>
        </authorList>
    </citation>
    <scope>NUCLEOTIDE SEQUENCE [LARGE SCALE GENOMIC DNA]</scope>
    <source>
        <strain evidence="8">DSM 12680 / TGB-C1</strain>
    </source>
</reference>
<reference evidence="7 8" key="2">
    <citation type="journal article" date="2010" name="Stand. Genomic Sci.">
        <title>Complete genome sequence of Syntrophothermus lipocalidus type strain (TGB-C1).</title>
        <authorList>
            <person name="Djao O.D."/>
            <person name="Zhang X."/>
            <person name="Lucas S."/>
            <person name="Lapidus A."/>
            <person name="Del Rio T.G."/>
            <person name="Nolan M."/>
            <person name="Tice H."/>
            <person name="Cheng J.F."/>
            <person name="Han C."/>
            <person name="Tapia R."/>
            <person name="Goodwin L."/>
            <person name="Pitluck S."/>
            <person name="Liolios K."/>
            <person name="Ivanova N."/>
            <person name="Mavromatis K."/>
            <person name="Mikhailova N."/>
            <person name="Ovchinnikova G."/>
            <person name="Pati A."/>
            <person name="Brambilla E."/>
            <person name="Chen A."/>
            <person name="Palaniappan K."/>
            <person name="Land M."/>
            <person name="Hauser L."/>
            <person name="Chang Y.J."/>
            <person name="Jeffries C.D."/>
            <person name="Rohde M."/>
            <person name="Sikorski J."/>
            <person name="Spring S."/>
            <person name="Goker M."/>
            <person name="Detter J.C."/>
            <person name="Woyke T."/>
            <person name="Bristow J."/>
            <person name="Eisen J.A."/>
            <person name="Markowitz V."/>
            <person name="Hugenholtz P."/>
            <person name="Kyrpides N.C."/>
            <person name="Klenk H.P."/>
        </authorList>
    </citation>
    <scope>NUCLEOTIDE SEQUENCE [LARGE SCALE GENOMIC DNA]</scope>
    <source>
        <strain evidence="8">DSM 12680 / TGB-C1</strain>
    </source>
</reference>
<comment type="function">
    <text evidence="5">Also displays a weak uracil phosphoribosyltransferase activity which is not physiologically significant.</text>
</comment>
<proteinExistence type="inferred from homology"/>
<dbReference type="AlphaFoldDB" id="D7CLN2"/>
<dbReference type="CDD" id="cd06223">
    <property type="entry name" value="PRTases_typeI"/>
    <property type="match status" value="1"/>
</dbReference>
<dbReference type="SUPFAM" id="SSF53271">
    <property type="entry name" value="PRTase-like"/>
    <property type="match status" value="1"/>
</dbReference>
<keyword evidence="2 5" id="KW-0806">Transcription termination</keyword>
<evidence type="ECO:0000256" key="1">
    <source>
        <dbReference type="ARBA" id="ARBA00005565"/>
    </source>
</evidence>
<evidence type="ECO:0000313" key="8">
    <source>
        <dbReference type="Proteomes" id="UP000000378"/>
    </source>
</evidence>
<feature type="short sequence motif" description="PRPP-binding" evidence="5">
    <location>
        <begin position="101"/>
        <end position="113"/>
    </location>
</feature>
<keyword evidence="5 7" id="KW-0808">Transferase</keyword>
<dbReference type="STRING" id="643648.Slip_0837"/>
<organism evidence="7 8">
    <name type="scientific">Syntrophothermus lipocalidus (strain DSM 12680 / TGB-C1)</name>
    <dbReference type="NCBI Taxonomy" id="643648"/>
    <lineage>
        <taxon>Bacteria</taxon>
        <taxon>Bacillati</taxon>
        <taxon>Bacillota</taxon>
        <taxon>Clostridia</taxon>
        <taxon>Eubacteriales</taxon>
        <taxon>Syntrophomonadaceae</taxon>
        <taxon>Syntrophothermus</taxon>
    </lineage>
</organism>
<dbReference type="Gene3D" id="3.40.50.2020">
    <property type="match status" value="1"/>
</dbReference>
<keyword evidence="5 7" id="KW-0328">Glycosyltransferase</keyword>
<dbReference type="GO" id="GO:0004845">
    <property type="term" value="F:uracil phosphoribosyltransferase activity"/>
    <property type="evidence" value="ECO:0007669"/>
    <property type="project" value="UniProtKB-UniRule"/>
</dbReference>
<evidence type="ECO:0000259" key="6">
    <source>
        <dbReference type="Pfam" id="PF00156"/>
    </source>
</evidence>
<dbReference type="InterPro" id="IPR050137">
    <property type="entry name" value="PyrR_bifunctional"/>
</dbReference>
<dbReference type="PANTHER" id="PTHR11608:SF0">
    <property type="entry name" value="BIFUNCTIONAL PROTEIN PYRR"/>
    <property type="match status" value="1"/>
</dbReference>
<keyword evidence="4 5" id="KW-0804">Transcription</keyword>
<comment type="function">
    <text evidence="5">Regulates transcriptional attenuation of the pyrimidine nucleotide (pyr) operon by binding in a uridine-dependent manner to specific sites on pyr mRNA. This disrupts an antiterminator hairpin in the RNA and favors formation of a downstream transcription terminator, leading to a reduced expression of downstream genes.</text>
</comment>
<name>D7CLN2_SYNLT</name>
<evidence type="ECO:0000313" key="7">
    <source>
        <dbReference type="EMBL" id="ADI01617.1"/>
    </source>
</evidence>
<dbReference type="InterPro" id="IPR023050">
    <property type="entry name" value="PyrR"/>
</dbReference>
<dbReference type="InterPro" id="IPR029057">
    <property type="entry name" value="PRTase-like"/>
</dbReference>
<keyword evidence="5" id="KW-0694">RNA-binding</keyword>
<evidence type="ECO:0000256" key="5">
    <source>
        <dbReference type="HAMAP-Rule" id="MF_01219"/>
    </source>
</evidence>
<dbReference type="eggNOG" id="COG2065">
    <property type="taxonomic scope" value="Bacteria"/>
</dbReference>
<dbReference type="KEGG" id="slp:Slip_0837"/>
<dbReference type="Pfam" id="PF00156">
    <property type="entry name" value="Pribosyltran"/>
    <property type="match status" value="1"/>
</dbReference>
<dbReference type="HAMAP" id="MF_01219">
    <property type="entry name" value="PyrR"/>
    <property type="match status" value="1"/>
</dbReference>
<dbReference type="NCBIfam" id="NF003545">
    <property type="entry name" value="PRK05205.1-1"/>
    <property type="match status" value="1"/>
</dbReference>
<comment type="subunit">
    <text evidence="5">Homodimer and homohexamer; in equilibrium.</text>
</comment>
<accession>D7CLN2</accession>
<keyword evidence="3 5" id="KW-0805">Transcription regulation</keyword>
<feature type="domain" description="Phosphoribosyltransferase" evidence="6">
    <location>
        <begin position="14"/>
        <end position="159"/>
    </location>
</feature>
<dbReference type="NCBIfam" id="NF003547">
    <property type="entry name" value="PRK05205.1-3"/>
    <property type="match status" value="1"/>
</dbReference>
<protein>
    <recommendedName>
        <fullName evidence="5">Bifunctional protein PyrR</fullName>
    </recommendedName>
    <domain>
        <recommendedName>
            <fullName evidence="5">Pyrimidine operon regulatory protein</fullName>
        </recommendedName>
    </domain>
    <domain>
        <recommendedName>
            <fullName evidence="5">Uracil phosphoribosyltransferase</fullName>
            <shortName evidence="5">UPRTase</shortName>
            <ecNumber evidence="5">2.4.2.9</ecNumber>
        </recommendedName>
    </domain>
</protein>
<evidence type="ECO:0000256" key="2">
    <source>
        <dbReference type="ARBA" id="ARBA00022472"/>
    </source>
</evidence>
<dbReference type="EC" id="2.4.2.9" evidence="5"/>
<sequence length="183" mass="20527">MKIIEKNRIMDEAGIRRALTRISHEIIERNKGVSDLAMVGIRRRGGPLAERIAQKIKEIEGVEIPVGVLDITLYRDDLTTLASQPMVHRTEVPFDVTGKVIVLTDDVLYTGRTVRAALDALIDLGRPKCIQLAVLIDRGHRELPIKADYVGKNVPTSRKEIITVRMKEIDGKDEVVIEEIVET</sequence>
<dbReference type="GO" id="GO:0003723">
    <property type="term" value="F:RNA binding"/>
    <property type="evidence" value="ECO:0007669"/>
    <property type="project" value="UniProtKB-UniRule"/>
</dbReference>
<evidence type="ECO:0000256" key="4">
    <source>
        <dbReference type="ARBA" id="ARBA00023163"/>
    </source>
</evidence>